<organism evidence="12 13">
    <name type="scientific">Duncaniella dubosii</name>
    <dbReference type="NCBI Taxonomy" id="2518971"/>
    <lineage>
        <taxon>Bacteria</taxon>
        <taxon>Pseudomonadati</taxon>
        <taxon>Bacteroidota</taxon>
        <taxon>Bacteroidia</taxon>
        <taxon>Bacteroidales</taxon>
        <taxon>Muribaculaceae</taxon>
        <taxon>Duncaniella</taxon>
    </lineage>
</organism>
<evidence type="ECO:0000256" key="9">
    <source>
        <dbReference type="PIRSR" id="PIRSR000485-2"/>
    </source>
</evidence>
<dbReference type="InterPro" id="IPR029055">
    <property type="entry name" value="Ntn_hydrolases_N"/>
</dbReference>
<comment type="cofactor">
    <cofactor evidence="10">
        <name>[4Fe-4S] cluster</name>
        <dbReference type="ChEBI" id="CHEBI:49883"/>
    </cofactor>
    <text evidence="10">Binds 1 [4Fe-4S] cluster per subunit.</text>
</comment>
<sequence>MGGFFGSISTKPCVNDLFYGTDYHSHLGTKRAGMVTFDPESGFNRTIHSLERDYFRSKFEDELDRFVGNQGLGVISDTDPQPIIVNSHLGRYAVVTVAKINNIRDIASELLAERMHFSELSANNINQTELVALLINMGKDFVDGINLVYKKVKGSCSMLILTEDGIICARDYLGRTPIVIGKKDGAYAAASETSAFPNLGYTTVRDVGPGEIVRLRPDSMEVLQAPARREQICSFLWVYYGFPASDYDGINVEYTRENGGRKMGEEDPTEADCVCGIPDSGVGHALGYAEGRGIPYRRAVLKYTPTWPRSFTPGHQSRRDLVAKMKLIPNRAILDGQRVVFCDDSIVRGTQLRDNVRTFFECGVKEVHARISCPPLVYGCPFIGFTASKSDLELITRRIIKDFEGDDKAKLDVYATTGTPEYNRMVNEIARQLELTTLQFSKIENLIDSIGLPKCRLCTHCFDGSGCHPDEAWREDHPDEK</sequence>
<feature type="domain" description="Glutamine amidotransferase type-2" evidence="11">
    <location>
        <begin position="1"/>
        <end position="218"/>
    </location>
</feature>
<keyword evidence="9" id="KW-0460">Magnesium</keyword>
<evidence type="ECO:0000256" key="4">
    <source>
        <dbReference type="ARBA" id="ARBA00022676"/>
    </source>
</evidence>
<evidence type="ECO:0000256" key="2">
    <source>
        <dbReference type="ARBA" id="ARBA00010138"/>
    </source>
</evidence>
<keyword evidence="6 8" id="KW-0658">Purine biosynthesis</keyword>
<dbReference type="InterPro" id="IPR005854">
    <property type="entry name" value="PurF"/>
</dbReference>
<feature type="binding site" evidence="10">
    <location>
        <position position="458"/>
    </location>
    <ligand>
        <name>[4Fe-4S] cluster</name>
        <dbReference type="ChEBI" id="CHEBI:49883"/>
    </ligand>
</feature>
<dbReference type="EC" id="2.4.2.14" evidence="3 8"/>
<dbReference type="SUPFAM" id="SSF53271">
    <property type="entry name" value="PRTase-like"/>
    <property type="match status" value="1"/>
</dbReference>
<comment type="catalytic activity">
    <reaction evidence="8">
        <text>5-phospho-beta-D-ribosylamine + L-glutamate + diphosphate = 5-phospho-alpha-D-ribose 1-diphosphate + L-glutamine + H2O</text>
        <dbReference type="Rhea" id="RHEA:14905"/>
        <dbReference type="ChEBI" id="CHEBI:15377"/>
        <dbReference type="ChEBI" id="CHEBI:29985"/>
        <dbReference type="ChEBI" id="CHEBI:33019"/>
        <dbReference type="ChEBI" id="CHEBI:58017"/>
        <dbReference type="ChEBI" id="CHEBI:58359"/>
        <dbReference type="ChEBI" id="CHEBI:58681"/>
        <dbReference type="EC" id="2.4.2.14"/>
    </reaction>
</comment>
<keyword evidence="10" id="KW-0408">Iron</keyword>
<name>A0A4V1D314_9BACT</name>
<keyword evidence="10" id="KW-0411">Iron-sulfur</keyword>
<evidence type="ECO:0000256" key="3">
    <source>
        <dbReference type="ARBA" id="ARBA00011941"/>
    </source>
</evidence>
<dbReference type="UniPathway" id="UPA00074">
    <property type="reaction ID" value="UER00124"/>
</dbReference>
<feature type="binding site" evidence="9">
    <location>
        <position position="343"/>
    </location>
    <ligand>
        <name>Mg(2+)</name>
        <dbReference type="ChEBI" id="CHEBI:18420"/>
    </ligand>
</feature>
<dbReference type="CDD" id="cd06223">
    <property type="entry name" value="PRTases_typeI"/>
    <property type="match status" value="1"/>
</dbReference>
<evidence type="ECO:0000256" key="5">
    <source>
        <dbReference type="ARBA" id="ARBA00022679"/>
    </source>
</evidence>
<feature type="binding site" evidence="10">
    <location>
        <position position="380"/>
    </location>
    <ligand>
        <name>[4Fe-4S] cluster</name>
        <dbReference type="ChEBI" id="CHEBI:49883"/>
    </ligand>
</feature>
<dbReference type="PIRSF" id="PIRSF000485">
    <property type="entry name" value="Amd_phspho_trans"/>
    <property type="match status" value="1"/>
</dbReference>
<dbReference type="GO" id="GO:0006189">
    <property type="term" value="P:'de novo' IMP biosynthetic process"/>
    <property type="evidence" value="ECO:0007669"/>
    <property type="project" value="UniProtKB-UniPathway"/>
</dbReference>
<feature type="binding site" evidence="9">
    <location>
        <position position="344"/>
    </location>
    <ligand>
        <name>Mg(2+)</name>
        <dbReference type="ChEBI" id="CHEBI:18420"/>
    </ligand>
</feature>
<keyword evidence="9" id="KW-0479">Metal-binding</keyword>
<protein>
    <recommendedName>
        <fullName evidence="3 8">Amidophosphoribosyltransferase</fullName>
        <shortName evidence="8">ATase</shortName>
        <ecNumber evidence="3 8">2.4.2.14</ecNumber>
    </recommendedName>
    <alternativeName>
        <fullName evidence="8">Glutamine phosphoribosylpyrophosphate amidotransferase</fullName>
    </alternativeName>
</protein>
<evidence type="ECO:0000313" key="12">
    <source>
        <dbReference type="EMBL" id="QCD41418.1"/>
    </source>
</evidence>
<gene>
    <name evidence="12" type="ORF">E7747_03275</name>
</gene>
<dbReference type="GO" id="GO:0046872">
    <property type="term" value="F:metal ion binding"/>
    <property type="evidence" value="ECO:0007669"/>
    <property type="project" value="UniProtKB-KW"/>
</dbReference>
<evidence type="ECO:0000313" key="13">
    <source>
        <dbReference type="Proteomes" id="UP000297149"/>
    </source>
</evidence>
<dbReference type="RefSeq" id="WP_136414086.1">
    <property type="nucleotide sequence ID" value="NZ_CAXHQF010000027.1"/>
</dbReference>
<dbReference type="Pfam" id="PF13537">
    <property type="entry name" value="GATase_7"/>
    <property type="match status" value="1"/>
</dbReference>
<dbReference type="EMBL" id="CP039396">
    <property type="protein sequence ID" value="QCD41418.1"/>
    <property type="molecule type" value="Genomic_DNA"/>
</dbReference>
<dbReference type="InterPro" id="IPR017932">
    <property type="entry name" value="GATase_2_dom"/>
</dbReference>
<dbReference type="InterPro" id="IPR029057">
    <property type="entry name" value="PRTase-like"/>
</dbReference>
<dbReference type="InterPro" id="IPR000836">
    <property type="entry name" value="PRTase_dom"/>
</dbReference>
<accession>A0A4V1D314</accession>
<dbReference type="Gene3D" id="3.60.20.10">
    <property type="entry name" value="Glutamine Phosphoribosylpyrophosphate, subunit 1, domain 1"/>
    <property type="match status" value="1"/>
</dbReference>
<evidence type="ECO:0000256" key="8">
    <source>
        <dbReference type="PIRNR" id="PIRNR000485"/>
    </source>
</evidence>
<comment type="cofactor">
    <cofactor evidence="9">
        <name>Mg(2+)</name>
        <dbReference type="ChEBI" id="CHEBI:18420"/>
    </cofactor>
    <text evidence="9">Binds 1 Mg(2+) ion per subunit.</text>
</comment>
<dbReference type="KEGG" id="ddb:E7747_03275"/>
<dbReference type="SUPFAM" id="SSF56235">
    <property type="entry name" value="N-terminal nucleophile aminohydrolases (Ntn hydrolases)"/>
    <property type="match status" value="1"/>
</dbReference>
<evidence type="ECO:0000259" key="11">
    <source>
        <dbReference type="PROSITE" id="PS51278"/>
    </source>
</evidence>
<keyword evidence="13" id="KW-1185">Reference proteome</keyword>
<comment type="similarity">
    <text evidence="2 8">In the C-terminal section; belongs to the purine/pyrimidine phosphoribosyltransferase family.</text>
</comment>
<feature type="binding site" evidence="9">
    <location>
        <position position="280"/>
    </location>
    <ligand>
        <name>Mg(2+)</name>
        <dbReference type="ChEBI" id="CHEBI:18420"/>
    </ligand>
</feature>
<keyword evidence="5 8" id="KW-0808">Transferase</keyword>
<evidence type="ECO:0000256" key="6">
    <source>
        <dbReference type="ARBA" id="ARBA00022755"/>
    </source>
</evidence>
<dbReference type="Gene3D" id="3.40.50.2020">
    <property type="match status" value="1"/>
</dbReference>
<dbReference type="GO" id="GO:0004044">
    <property type="term" value="F:amidophosphoribosyltransferase activity"/>
    <property type="evidence" value="ECO:0007669"/>
    <property type="project" value="UniProtKB-EC"/>
</dbReference>
<dbReference type="AlphaFoldDB" id="A0A4V1D314"/>
<comment type="pathway">
    <text evidence="1 8">Purine metabolism; IMP biosynthesis via de novo pathway; N(1)-(5-phospho-D-ribosyl)glycinamide from 5-phospho-alpha-D-ribose 1-diphosphate: step 1/2.</text>
</comment>
<feature type="binding site" evidence="10">
    <location>
        <position position="233"/>
    </location>
    <ligand>
        <name>[4Fe-4S] cluster</name>
        <dbReference type="ChEBI" id="CHEBI:49883"/>
    </ligand>
</feature>
<keyword evidence="4 8" id="KW-0328">Glycosyltransferase</keyword>
<feature type="binding site" evidence="10">
    <location>
        <position position="461"/>
    </location>
    <ligand>
        <name>[4Fe-4S] cluster</name>
        <dbReference type="ChEBI" id="CHEBI:49883"/>
    </ligand>
</feature>
<evidence type="ECO:0000256" key="1">
    <source>
        <dbReference type="ARBA" id="ARBA00005209"/>
    </source>
</evidence>
<keyword evidence="7" id="KW-0315">Glutamine amidotransferase</keyword>
<dbReference type="PROSITE" id="PS51278">
    <property type="entry name" value="GATASE_TYPE_2"/>
    <property type="match status" value="1"/>
</dbReference>
<dbReference type="PANTHER" id="PTHR11907">
    <property type="entry name" value="AMIDOPHOSPHORIBOSYLTRANSFERASE"/>
    <property type="match status" value="1"/>
</dbReference>
<evidence type="ECO:0000256" key="10">
    <source>
        <dbReference type="PIRSR" id="PIRSR000485-3"/>
    </source>
</evidence>
<dbReference type="GO" id="GO:0051536">
    <property type="term" value="F:iron-sulfur cluster binding"/>
    <property type="evidence" value="ECO:0007669"/>
    <property type="project" value="UniProtKB-KW"/>
</dbReference>
<dbReference type="GO" id="GO:0009113">
    <property type="term" value="P:purine nucleobase biosynthetic process"/>
    <property type="evidence" value="ECO:0007669"/>
    <property type="project" value="InterPro"/>
</dbReference>
<dbReference type="Proteomes" id="UP000297149">
    <property type="component" value="Chromosome"/>
</dbReference>
<evidence type="ECO:0000256" key="7">
    <source>
        <dbReference type="ARBA" id="ARBA00022962"/>
    </source>
</evidence>
<reference evidence="13" key="1">
    <citation type="submission" date="2019-02" db="EMBL/GenBank/DDBJ databases">
        <title>Isolation and identification of novel species under the genus Muribaculum.</title>
        <authorList>
            <person name="Miyake S."/>
            <person name="Ding Y."/>
            <person name="Low A."/>
            <person name="Soh M."/>
            <person name="Seedorf H."/>
        </authorList>
    </citation>
    <scope>NUCLEOTIDE SEQUENCE [LARGE SCALE GENOMIC DNA]</scope>
    <source>
        <strain evidence="13">H5</strain>
    </source>
</reference>
<proteinExistence type="inferred from homology"/>